<keyword evidence="2" id="KW-1185">Reference proteome</keyword>
<dbReference type="Proteomes" id="UP000532311">
    <property type="component" value="Unassembled WGS sequence"/>
</dbReference>
<name>A0A8H5UFJ2_9HYPO</name>
<sequence>MSVARPARNLLGRCIASSRTASVTVPLVPCGQFHSTPPRSKRKSRFRNVTAQELGLIKESGEFTAGMDKYKQDKFADLSKQDLENLKASYAPEQLEAIELGEKAVSPEDMIIQGRLRDDPYKPTYIEDYTVLDPRYDIKPEIEGTPREVQWPDKSEWIDNYGQKMMKITDKKTSDQLTRAMVRALRRVKESQGEDLIDLTEDELK</sequence>
<accession>A0A8H5UFJ2</accession>
<gene>
    <name evidence="1" type="ORF">FGLOB1_14774</name>
</gene>
<comment type="caution">
    <text evidence="1">The sequence shown here is derived from an EMBL/GenBank/DDBJ whole genome shotgun (WGS) entry which is preliminary data.</text>
</comment>
<dbReference type="AlphaFoldDB" id="A0A8H5UFJ2"/>
<evidence type="ECO:0000313" key="1">
    <source>
        <dbReference type="EMBL" id="KAF5686835.1"/>
    </source>
</evidence>
<dbReference type="EMBL" id="JAAQPF010001430">
    <property type="protein sequence ID" value="KAF5686835.1"/>
    <property type="molecule type" value="Genomic_DNA"/>
</dbReference>
<proteinExistence type="predicted"/>
<evidence type="ECO:0000313" key="2">
    <source>
        <dbReference type="Proteomes" id="UP000532311"/>
    </source>
</evidence>
<protein>
    <submittedName>
        <fullName evidence="1">30S ribosomal S5 protein</fullName>
    </submittedName>
</protein>
<feature type="non-terminal residue" evidence="1">
    <location>
        <position position="205"/>
    </location>
</feature>
<organism evidence="1 2">
    <name type="scientific">Fusarium globosum</name>
    <dbReference type="NCBI Taxonomy" id="78864"/>
    <lineage>
        <taxon>Eukaryota</taxon>
        <taxon>Fungi</taxon>
        <taxon>Dikarya</taxon>
        <taxon>Ascomycota</taxon>
        <taxon>Pezizomycotina</taxon>
        <taxon>Sordariomycetes</taxon>
        <taxon>Hypocreomycetidae</taxon>
        <taxon>Hypocreales</taxon>
        <taxon>Nectriaceae</taxon>
        <taxon>Fusarium</taxon>
        <taxon>Fusarium fujikuroi species complex</taxon>
    </lineage>
</organism>
<reference evidence="1 2" key="1">
    <citation type="submission" date="2020-05" db="EMBL/GenBank/DDBJ databases">
        <title>Identification and distribution of gene clusters putatively required for synthesis of sphingolipid metabolism inhibitors in phylogenetically diverse species of the filamentous fungus Fusarium.</title>
        <authorList>
            <person name="Kim H.-S."/>
            <person name="Busman M."/>
            <person name="Brown D.W."/>
            <person name="Divon H."/>
            <person name="Uhlig S."/>
            <person name="Proctor R.H."/>
        </authorList>
    </citation>
    <scope>NUCLEOTIDE SEQUENCE [LARGE SCALE GENOMIC DNA]</scope>
    <source>
        <strain evidence="1 2">NRRL 26131</strain>
    </source>
</reference>